<proteinExistence type="predicted"/>
<evidence type="ECO:0000313" key="4">
    <source>
        <dbReference type="Proteomes" id="UP000706891"/>
    </source>
</evidence>
<evidence type="ECO:0000313" key="3">
    <source>
        <dbReference type="EMBL" id="MBM6672593.1"/>
    </source>
</evidence>
<dbReference type="Pfam" id="PF03432">
    <property type="entry name" value="Relaxase"/>
    <property type="match status" value="1"/>
</dbReference>
<feature type="domain" description="MobA/VirD2-like nuclease" evidence="2">
    <location>
        <begin position="44"/>
        <end position="147"/>
    </location>
</feature>
<sequence>MIATILPGSTNFHTVGYNERKVANGAARLIEMRNFGALGTFGRPTADELTKYLMEYSSRNGRIRKAQFHVAISCKGHEMSEAELLEFTHRYLTEMGYMEPGQPLLVYSHHDTDNTHLHAITSRIAPDGRKIAHSHERRRSQEAIDRILGTDRRQKTDKDIENARQYTFSSFAQFKAIMFSMGYETYRKDGTVFIKYGGKVQREIPLAEIEALYKSGRRDRMRCRKLRSILLKYRDTCTDKEELRKEMKEKFGVDLVFFGRRDRPFGYMVVDHAKKTVIHGARVLSVEELLDFATPEERLDRVEDFIDRLLTLNPKTTQSEIYAKIRRQHAYIKKGVVYFGGTSRPLKPFMAEAIDRNNRIAWVERFRPATEAERDMLCRIFKVSRPDLVTLTAERTGDYNEAVERLREIFADDTVSVKAGMYAAGFTLREQDGTAFAIDFRRHIIVNLTDEGFDTKRLRRKTTSKQMQTPSRTKATHRPFRLTGLKDAGGGSQSEKREWEVGRKDNTDDLDNSQQLKR</sequence>
<evidence type="ECO:0000256" key="1">
    <source>
        <dbReference type="SAM" id="MobiDB-lite"/>
    </source>
</evidence>
<name>A0A938WQZ4_9BACT</name>
<keyword evidence="4" id="KW-1185">Reference proteome</keyword>
<feature type="compositionally biased region" description="Basic and acidic residues" evidence="1">
    <location>
        <begin position="494"/>
        <end position="507"/>
    </location>
</feature>
<organism evidence="3 4">
    <name type="scientific">Marseilla massiliensis</name>
    <dbReference type="NCBI Taxonomy" id="1841864"/>
    <lineage>
        <taxon>Bacteria</taxon>
        <taxon>Pseudomonadati</taxon>
        <taxon>Bacteroidota</taxon>
        <taxon>Bacteroidia</taxon>
        <taxon>Bacteroidales</taxon>
        <taxon>Prevotellaceae</taxon>
        <taxon>Marseilla</taxon>
    </lineage>
</organism>
<protein>
    <submittedName>
        <fullName evidence="3">Relaxase/mobilization nuclease domain-containing protein</fullName>
    </submittedName>
</protein>
<feature type="compositionally biased region" description="Polar residues" evidence="1">
    <location>
        <begin position="464"/>
        <end position="473"/>
    </location>
</feature>
<feature type="region of interest" description="Disordered" evidence="1">
    <location>
        <begin position="458"/>
        <end position="518"/>
    </location>
</feature>
<reference evidence="3" key="1">
    <citation type="submission" date="2020-08" db="EMBL/GenBank/DDBJ databases">
        <authorList>
            <person name="Cejkova D."/>
            <person name="Kubasova T."/>
            <person name="Jahodarova E."/>
            <person name="Rychlik I."/>
        </authorList>
    </citation>
    <scope>NUCLEOTIDE SEQUENCE</scope>
    <source>
        <strain evidence="3">An824</strain>
    </source>
</reference>
<dbReference type="Proteomes" id="UP000706891">
    <property type="component" value="Unassembled WGS sequence"/>
</dbReference>
<dbReference type="InterPro" id="IPR005094">
    <property type="entry name" value="Endonuclease_MobA/VirD2"/>
</dbReference>
<dbReference type="EMBL" id="JACJJG010000003">
    <property type="protein sequence ID" value="MBM6672593.1"/>
    <property type="molecule type" value="Genomic_DNA"/>
</dbReference>
<dbReference type="AlphaFoldDB" id="A0A938WQZ4"/>
<accession>A0A938WQZ4</accession>
<reference evidence="3" key="2">
    <citation type="journal article" date="2021" name="Sci. Rep.">
        <title>The distribution of antibiotic resistance genes in chicken gut microbiota commensals.</title>
        <authorList>
            <person name="Juricova H."/>
            <person name="Matiasovicova J."/>
            <person name="Kubasova T."/>
            <person name="Cejkova D."/>
            <person name="Rychlik I."/>
        </authorList>
    </citation>
    <scope>NUCLEOTIDE SEQUENCE</scope>
    <source>
        <strain evidence="3">An824</strain>
    </source>
</reference>
<evidence type="ECO:0000259" key="2">
    <source>
        <dbReference type="Pfam" id="PF03432"/>
    </source>
</evidence>
<gene>
    <name evidence="3" type="ORF">H6A34_01635</name>
</gene>
<comment type="caution">
    <text evidence="3">The sequence shown here is derived from an EMBL/GenBank/DDBJ whole genome shotgun (WGS) entry which is preliminary data.</text>
</comment>
<dbReference type="RefSeq" id="WP_205103076.1">
    <property type="nucleotide sequence ID" value="NZ_JACJJG010000003.1"/>
</dbReference>